<gene>
    <name evidence="9" type="primary">glmM</name>
    <name evidence="16" type="ORF">IAC55_06180</name>
</gene>
<feature type="binding site" description="via phosphate group" evidence="9">
    <location>
        <position position="101"/>
    </location>
    <ligand>
        <name>Mg(2+)</name>
        <dbReference type="ChEBI" id="CHEBI:18420"/>
    </ligand>
</feature>
<dbReference type="InterPro" id="IPR005841">
    <property type="entry name" value="Alpha-D-phosphohexomutase_SF"/>
</dbReference>
<dbReference type="Gene3D" id="3.40.120.10">
    <property type="entry name" value="Alpha-D-Glucose-1,6-Bisphosphate, subunit A, domain 3"/>
    <property type="match status" value="3"/>
</dbReference>
<dbReference type="PROSITE" id="PS00710">
    <property type="entry name" value="PGM_PMM"/>
    <property type="match status" value="1"/>
</dbReference>
<dbReference type="EC" id="5.4.2.10" evidence="7 9"/>
<dbReference type="FunFam" id="3.30.310.50:FF:000001">
    <property type="entry name" value="Phosphoglucosamine mutase"/>
    <property type="match status" value="1"/>
</dbReference>
<dbReference type="InterPro" id="IPR005845">
    <property type="entry name" value="A-D-PHexomutase_a/b/a-II"/>
</dbReference>
<evidence type="ECO:0000259" key="12">
    <source>
        <dbReference type="Pfam" id="PF00408"/>
    </source>
</evidence>
<dbReference type="Gene3D" id="3.30.310.50">
    <property type="entry name" value="Alpha-D-phosphohexomutase, C-terminal domain"/>
    <property type="match status" value="1"/>
</dbReference>
<dbReference type="Pfam" id="PF02880">
    <property type="entry name" value="PGM_PMM_III"/>
    <property type="match status" value="1"/>
</dbReference>
<dbReference type="FunFam" id="3.40.120.10:FF:000001">
    <property type="entry name" value="Phosphoglucosamine mutase"/>
    <property type="match status" value="1"/>
</dbReference>
<dbReference type="GO" id="GO:0004615">
    <property type="term" value="F:phosphomannomutase activity"/>
    <property type="evidence" value="ECO:0007669"/>
    <property type="project" value="TreeGrafter"/>
</dbReference>
<evidence type="ECO:0000259" key="15">
    <source>
        <dbReference type="Pfam" id="PF02880"/>
    </source>
</evidence>
<evidence type="ECO:0000259" key="13">
    <source>
        <dbReference type="Pfam" id="PF02878"/>
    </source>
</evidence>
<keyword evidence="3 9" id="KW-0479">Metal-binding</keyword>
<dbReference type="SUPFAM" id="SSF53738">
    <property type="entry name" value="Phosphoglucomutase, first 3 domains"/>
    <property type="match status" value="3"/>
</dbReference>
<name>A0A9D9DVU4_9FIRM</name>
<dbReference type="InterPro" id="IPR050060">
    <property type="entry name" value="Phosphoglucosamine_mutase"/>
</dbReference>
<evidence type="ECO:0000256" key="2">
    <source>
        <dbReference type="ARBA" id="ARBA00022553"/>
    </source>
</evidence>
<dbReference type="GO" id="GO:0005829">
    <property type="term" value="C:cytosol"/>
    <property type="evidence" value="ECO:0007669"/>
    <property type="project" value="TreeGrafter"/>
</dbReference>
<comment type="PTM">
    <text evidence="9">Activated by phosphorylation.</text>
</comment>
<evidence type="ECO:0000256" key="10">
    <source>
        <dbReference type="RuleBase" id="RU004326"/>
    </source>
</evidence>
<comment type="cofactor">
    <cofactor evidence="9">
        <name>Mg(2+)</name>
        <dbReference type="ChEBI" id="CHEBI:18420"/>
    </cofactor>
    <text evidence="9">Binds 1 Mg(2+) ion per subunit.</text>
</comment>
<proteinExistence type="inferred from homology"/>
<feature type="domain" description="Alpha-D-phosphohexomutase C-terminal" evidence="12">
    <location>
        <begin position="373"/>
        <end position="439"/>
    </location>
</feature>
<comment type="function">
    <text evidence="9 11">Catalyzes the conversion of glucosamine-6-phosphate to glucosamine-1-phosphate.</text>
</comment>
<dbReference type="GO" id="GO:0008966">
    <property type="term" value="F:phosphoglucosamine mutase activity"/>
    <property type="evidence" value="ECO:0007669"/>
    <property type="project" value="UniProtKB-UniRule"/>
</dbReference>
<dbReference type="GO" id="GO:0000287">
    <property type="term" value="F:magnesium ion binding"/>
    <property type="evidence" value="ECO:0007669"/>
    <property type="project" value="UniProtKB-UniRule"/>
</dbReference>
<feature type="binding site" evidence="9">
    <location>
        <position position="240"/>
    </location>
    <ligand>
        <name>Mg(2+)</name>
        <dbReference type="ChEBI" id="CHEBI:18420"/>
    </ligand>
</feature>
<dbReference type="InterPro" id="IPR005844">
    <property type="entry name" value="A-D-PHexomutase_a/b/a-I"/>
</dbReference>
<dbReference type="AlphaFoldDB" id="A0A9D9DVU4"/>
<dbReference type="NCBIfam" id="TIGR01455">
    <property type="entry name" value="glmM"/>
    <property type="match status" value="1"/>
</dbReference>
<keyword evidence="5 9" id="KW-0413">Isomerase</keyword>
<dbReference type="Pfam" id="PF00408">
    <property type="entry name" value="PGM_PMM_IV"/>
    <property type="match status" value="1"/>
</dbReference>
<feature type="binding site" evidence="9">
    <location>
        <position position="242"/>
    </location>
    <ligand>
        <name>Mg(2+)</name>
        <dbReference type="ChEBI" id="CHEBI:18420"/>
    </ligand>
</feature>
<evidence type="ECO:0000313" key="16">
    <source>
        <dbReference type="EMBL" id="MBO8434889.1"/>
    </source>
</evidence>
<dbReference type="FunFam" id="3.40.120.10:FF:000002">
    <property type="entry name" value="Phosphoglucosamine mutase"/>
    <property type="match status" value="1"/>
</dbReference>
<keyword evidence="2 9" id="KW-0597">Phosphoprotein</keyword>
<dbReference type="PANTHER" id="PTHR42946">
    <property type="entry name" value="PHOSPHOHEXOSE MUTASE"/>
    <property type="match status" value="1"/>
</dbReference>
<dbReference type="InterPro" id="IPR016066">
    <property type="entry name" value="A-D-PHexomutase_CS"/>
</dbReference>
<organism evidence="16 17">
    <name type="scientific">Candidatus Fimicola merdigallinarum</name>
    <dbReference type="NCBI Taxonomy" id="2840819"/>
    <lineage>
        <taxon>Bacteria</taxon>
        <taxon>Bacillati</taxon>
        <taxon>Bacillota</taxon>
        <taxon>Clostridia</taxon>
        <taxon>Lachnospirales</taxon>
        <taxon>Lachnospiraceae</taxon>
        <taxon>Lachnospiraceae incertae sedis</taxon>
        <taxon>Candidatus Fimicola</taxon>
    </lineage>
</organism>
<dbReference type="Pfam" id="PF02879">
    <property type="entry name" value="PGM_PMM_II"/>
    <property type="match status" value="1"/>
</dbReference>
<evidence type="ECO:0000256" key="1">
    <source>
        <dbReference type="ARBA" id="ARBA00010231"/>
    </source>
</evidence>
<evidence type="ECO:0000256" key="9">
    <source>
        <dbReference type="HAMAP-Rule" id="MF_01554"/>
    </source>
</evidence>
<dbReference type="PRINTS" id="PR00509">
    <property type="entry name" value="PGMPMM"/>
</dbReference>
<dbReference type="InterPro" id="IPR036900">
    <property type="entry name" value="A-D-PHexomutase_C_sf"/>
</dbReference>
<dbReference type="Proteomes" id="UP000823611">
    <property type="component" value="Unassembled WGS sequence"/>
</dbReference>
<comment type="caution">
    <text evidence="16">The sequence shown here is derived from an EMBL/GenBank/DDBJ whole genome shotgun (WGS) entry which is preliminary data.</text>
</comment>
<evidence type="ECO:0000256" key="3">
    <source>
        <dbReference type="ARBA" id="ARBA00022723"/>
    </source>
</evidence>
<evidence type="ECO:0000256" key="4">
    <source>
        <dbReference type="ARBA" id="ARBA00022842"/>
    </source>
</evidence>
<dbReference type="InterPro" id="IPR016055">
    <property type="entry name" value="A-D-PHexomutase_a/b/a-I/II/III"/>
</dbReference>
<evidence type="ECO:0000259" key="14">
    <source>
        <dbReference type="Pfam" id="PF02879"/>
    </source>
</evidence>
<comment type="similarity">
    <text evidence="1 9 10">Belongs to the phosphohexose mutase family.</text>
</comment>
<keyword evidence="4 9" id="KW-0460">Magnesium</keyword>
<dbReference type="SUPFAM" id="SSF55957">
    <property type="entry name" value="Phosphoglucomutase, C-terminal domain"/>
    <property type="match status" value="1"/>
</dbReference>
<dbReference type="NCBIfam" id="NF008139">
    <property type="entry name" value="PRK10887.1"/>
    <property type="match status" value="1"/>
</dbReference>
<feature type="domain" description="Alpha-D-phosphohexomutase alpha/beta/alpha" evidence="13">
    <location>
        <begin position="3"/>
        <end position="135"/>
    </location>
</feature>
<feature type="domain" description="Alpha-D-phosphohexomutase alpha/beta/alpha" evidence="14">
    <location>
        <begin position="157"/>
        <end position="253"/>
    </location>
</feature>
<feature type="active site" description="Phosphoserine intermediate" evidence="9">
    <location>
        <position position="101"/>
    </location>
</feature>
<evidence type="ECO:0000256" key="7">
    <source>
        <dbReference type="ARBA" id="ARBA00066330"/>
    </source>
</evidence>
<comment type="catalytic activity">
    <reaction evidence="6 9 11">
        <text>alpha-D-glucosamine 1-phosphate = D-glucosamine 6-phosphate</text>
        <dbReference type="Rhea" id="RHEA:23424"/>
        <dbReference type="ChEBI" id="CHEBI:58516"/>
        <dbReference type="ChEBI" id="CHEBI:58725"/>
        <dbReference type="EC" id="5.4.2.10"/>
    </reaction>
</comment>
<dbReference type="CDD" id="cd05802">
    <property type="entry name" value="GlmM"/>
    <property type="match status" value="1"/>
</dbReference>
<evidence type="ECO:0000256" key="11">
    <source>
        <dbReference type="RuleBase" id="RU004327"/>
    </source>
</evidence>
<reference evidence="16" key="1">
    <citation type="submission" date="2020-10" db="EMBL/GenBank/DDBJ databases">
        <authorList>
            <person name="Gilroy R."/>
        </authorList>
    </citation>
    <scope>NUCLEOTIDE SEQUENCE</scope>
    <source>
        <strain evidence="16">F6-4510</strain>
    </source>
</reference>
<feature type="modified residue" description="Phosphoserine" evidence="9">
    <location>
        <position position="101"/>
    </location>
</feature>
<protein>
    <recommendedName>
        <fullName evidence="8 9">Phosphoglucosamine mutase</fullName>
        <ecNumber evidence="7 9">5.4.2.10</ecNumber>
    </recommendedName>
</protein>
<dbReference type="InterPro" id="IPR005843">
    <property type="entry name" value="A-D-PHexomutase_C"/>
</dbReference>
<dbReference type="InterPro" id="IPR006352">
    <property type="entry name" value="GlmM_bact"/>
</dbReference>
<evidence type="ECO:0000313" key="17">
    <source>
        <dbReference type="Proteomes" id="UP000823611"/>
    </source>
</evidence>
<dbReference type="HAMAP" id="MF_01554_B">
    <property type="entry name" value="GlmM_B"/>
    <property type="match status" value="1"/>
</dbReference>
<dbReference type="EMBL" id="JADIMX010000115">
    <property type="protein sequence ID" value="MBO8434889.1"/>
    <property type="molecule type" value="Genomic_DNA"/>
</dbReference>
<evidence type="ECO:0000256" key="8">
    <source>
        <dbReference type="ARBA" id="ARBA00068193"/>
    </source>
</evidence>
<dbReference type="Pfam" id="PF02878">
    <property type="entry name" value="PGM_PMM_I"/>
    <property type="match status" value="1"/>
</dbReference>
<dbReference type="PANTHER" id="PTHR42946:SF1">
    <property type="entry name" value="PHOSPHOGLUCOMUTASE (ALPHA-D-GLUCOSE-1,6-BISPHOSPHATE-DEPENDENT)"/>
    <property type="match status" value="1"/>
</dbReference>
<reference evidence="16" key="2">
    <citation type="journal article" date="2021" name="PeerJ">
        <title>Extensive microbial diversity within the chicken gut microbiome revealed by metagenomics and culture.</title>
        <authorList>
            <person name="Gilroy R."/>
            <person name="Ravi A."/>
            <person name="Getino M."/>
            <person name="Pursley I."/>
            <person name="Horton D.L."/>
            <person name="Alikhan N.F."/>
            <person name="Baker D."/>
            <person name="Gharbi K."/>
            <person name="Hall N."/>
            <person name="Watson M."/>
            <person name="Adriaenssens E.M."/>
            <person name="Foster-Nyarko E."/>
            <person name="Jarju S."/>
            <person name="Secka A."/>
            <person name="Antonio M."/>
            <person name="Oren A."/>
            <person name="Chaudhuri R.R."/>
            <person name="La Ragione R."/>
            <person name="Hildebrand F."/>
            <person name="Pallen M.J."/>
        </authorList>
    </citation>
    <scope>NUCLEOTIDE SEQUENCE</scope>
    <source>
        <strain evidence="16">F6-4510</strain>
    </source>
</reference>
<feature type="domain" description="Alpha-D-phosphohexomutase alpha/beta/alpha" evidence="15">
    <location>
        <begin position="257"/>
        <end position="367"/>
    </location>
</feature>
<sequence>MGKLFGTDGVRGIANTELTCELAYKLGRAGAYVLTRETAHAPKILVGMDTRISGDMLESALVAGICSVGAHAVIAGIVPTPAVAHLVRKYNLDAGVVISASHNPVEYNGIKFFNSAGYKLRDELENEIEELMENMDRIPLPTGENVGTKSLAEDAVDDYIDFLTTTTTTNFKGLKVAIDCANGASYKVAPIALLNLGAEVSIIHNEPDGTNINKDCGSTHMEDICKLVVENGCDIGFAFDGDADRCLAVDEKGQLIDGDKILAICGYDMKKKGELKNDVIVGTVMSNLGLSIMGRENGISIEQVGVGDRYVLERMLEKGYNLGGEQSGHVIFLDYNTTGDGIVTAIQLLSVLKNCGLKASEMAEIMESMPQVLVNARVNNLKKNDYMEVSEIKDRIDELEKKFAGEGRVLIRTSGTEPLVRVMIEGKDINVMQAEAESLALLIEEKLQ</sequence>
<feature type="binding site" evidence="9">
    <location>
        <position position="244"/>
    </location>
    <ligand>
        <name>Mg(2+)</name>
        <dbReference type="ChEBI" id="CHEBI:18420"/>
    </ligand>
</feature>
<evidence type="ECO:0000256" key="5">
    <source>
        <dbReference type="ARBA" id="ARBA00023235"/>
    </source>
</evidence>
<dbReference type="GO" id="GO:0009252">
    <property type="term" value="P:peptidoglycan biosynthetic process"/>
    <property type="evidence" value="ECO:0007669"/>
    <property type="project" value="TreeGrafter"/>
</dbReference>
<dbReference type="GO" id="GO:0006048">
    <property type="term" value="P:UDP-N-acetylglucosamine biosynthetic process"/>
    <property type="evidence" value="ECO:0007669"/>
    <property type="project" value="TreeGrafter"/>
</dbReference>
<accession>A0A9D9DVU4</accession>
<dbReference type="GO" id="GO:0005975">
    <property type="term" value="P:carbohydrate metabolic process"/>
    <property type="evidence" value="ECO:0007669"/>
    <property type="project" value="InterPro"/>
</dbReference>
<evidence type="ECO:0000256" key="6">
    <source>
        <dbReference type="ARBA" id="ARBA00050364"/>
    </source>
</evidence>
<dbReference type="InterPro" id="IPR005846">
    <property type="entry name" value="A-D-PHexomutase_a/b/a-III"/>
</dbReference>